<accession>A0A2K3YGI3</accession>
<name>A0A2K3YGI3_9STAP</name>
<dbReference type="RefSeq" id="WP_103358957.1">
    <property type="nucleotide sequence ID" value="NZ_PPRF01000106.1"/>
</dbReference>
<reference evidence="1 2" key="1">
    <citation type="submission" date="2017-08" db="EMBL/GenBank/DDBJ databases">
        <title>Draft genome sequences of 64 type strains of genus Staph aureus.</title>
        <authorList>
            <person name="Cole K."/>
            <person name="Golubchik T."/>
            <person name="Russell J."/>
            <person name="Foster D."/>
            <person name="Llewelyn M."/>
            <person name="Wilson D."/>
            <person name="Crook D."/>
            <person name="Paul J."/>
        </authorList>
    </citation>
    <scope>NUCLEOTIDE SEQUENCE [LARGE SCALE GENOMIC DNA]</scope>
    <source>
        <strain evidence="1 2">DSM 21968</strain>
    </source>
</reference>
<dbReference type="AlphaFoldDB" id="A0A2K3YGI3"/>
<comment type="caution">
    <text evidence="1">The sequence shown here is derived from an EMBL/GenBank/DDBJ whole genome shotgun (WGS) entry which is preliminary data.</text>
</comment>
<dbReference type="EMBL" id="PPRF01000106">
    <property type="protein sequence ID" value="PNZ24695.1"/>
    <property type="molecule type" value="Genomic_DNA"/>
</dbReference>
<dbReference type="Proteomes" id="UP000242752">
    <property type="component" value="Unassembled WGS sequence"/>
</dbReference>
<sequence>MPKIKVKKQVGLEELLNLLSNDEIEQGEYRGSKGTCVYPNEMFFDDFEIDGFKAEDRFEIEVEQEIDEHTKLDGLVEKFEDCNGYVDYTNFESAKSIKAELEKSKAIKTKSLAFYLAQDNHELKLIWKDGELVE</sequence>
<organism evidence="1 2">
    <name type="scientific">Staphylococcus rostri</name>
    <dbReference type="NCBI Taxonomy" id="522262"/>
    <lineage>
        <taxon>Bacteria</taxon>
        <taxon>Bacillati</taxon>
        <taxon>Bacillota</taxon>
        <taxon>Bacilli</taxon>
        <taxon>Bacillales</taxon>
        <taxon>Staphylococcaceae</taxon>
        <taxon>Staphylococcus</taxon>
    </lineage>
</organism>
<keyword evidence="2" id="KW-1185">Reference proteome</keyword>
<evidence type="ECO:0000313" key="2">
    <source>
        <dbReference type="Proteomes" id="UP000242752"/>
    </source>
</evidence>
<proteinExistence type="predicted"/>
<evidence type="ECO:0000313" key="1">
    <source>
        <dbReference type="EMBL" id="PNZ24695.1"/>
    </source>
</evidence>
<gene>
    <name evidence="1" type="ORF">CD122_10765</name>
</gene>
<protein>
    <submittedName>
        <fullName evidence="1">Uncharacterized protein</fullName>
    </submittedName>
</protein>